<dbReference type="Gene3D" id="2.160.20.10">
    <property type="entry name" value="Single-stranded right-handed beta-helix, Pectin lyase-like"/>
    <property type="match status" value="1"/>
</dbReference>
<comment type="caution">
    <text evidence="1">The sequence shown here is derived from an EMBL/GenBank/DDBJ whole genome shotgun (WGS) entry which is preliminary data.</text>
</comment>
<organism evidence="1">
    <name type="scientific">human gut metagenome</name>
    <dbReference type="NCBI Taxonomy" id="408170"/>
    <lineage>
        <taxon>unclassified sequences</taxon>
        <taxon>metagenomes</taxon>
        <taxon>organismal metagenomes</taxon>
    </lineage>
</organism>
<dbReference type="InterPro" id="IPR011050">
    <property type="entry name" value="Pectin_lyase_fold/virulence"/>
</dbReference>
<dbReference type="InterPro" id="IPR012334">
    <property type="entry name" value="Pectin_lyas_fold"/>
</dbReference>
<gene>
    <name evidence="1" type="ORF">LEA_08327</name>
</gene>
<evidence type="ECO:0000313" key="1">
    <source>
        <dbReference type="EMBL" id="EKC69374.1"/>
    </source>
</evidence>
<feature type="non-terminal residue" evidence="1">
    <location>
        <position position="1"/>
    </location>
</feature>
<dbReference type="AlphaFoldDB" id="K1TP44"/>
<proteinExistence type="predicted"/>
<dbReference type="EMBL" id="AJWY01005528">
    <property type="protein sequence ID" value="EKC69374.1"/>
    <property type="molecule type" value="Genomic_DNA"/>
</dbReference>
<accession>K1TP44</accession>
<protein>
    <submittedName>
        <fullName evidence="1">Galactosidase A</fullName>
    </submittedName>
</protein>
<reference evidence="1" key="1">
    <citation type="journal article" date="2013" name="Environ. Microbiol.">
        <title>Microbiota from the distal guts of lean and obese adolescents exhibit partial functional redundancy besides clear differences in community structure.</title>
        <authorList>
            <person name="Ferrer M."/>
            <person name="Ruiz A."/>
            <person name="Lanza F."/>
            <person name="Haange S.B."/>
            <person name="Oberbach A."/>
            <person name="Till H."/>
            <person name="Bargiela R."/>
            <person name="Campoy C."/>
            <person name="Segura M.T."/>
            <person name="Richter M."/>
            <person name="von Bergen M."/>
            <person name="Seifert J."/>
            <person name="Suarez A."/>
        </authorList>
    </citation>
    <scope>NUCLEOTIDE SEQUENCE</scope>
</reference>
<feature type="non-terminal residue" evidence="1">
    <location>
        <position position="230"/>
    </location>
</feature>
<name>K1TP44_9ZZZZ</name>
<sequence length="230" mass="26381">VTERSLNKITYKIPTGSDFEVKNNKLTFFEKSPFSGENYYTYTANGECYCNVIHRGDEVFRTLRSPTKTALKIKKTGAHTVECRYFVSPKFKVGDVVAMSRNKLRDNCGLFFESCSDIFCERITVNYMHGFGWLSQMCENLSFDKLTFKPASGYRVSSFADLIHVCGCKGYVKITDSHFEHPHDDAINVHGAFLRFRKACDERTAELEFVHHQQGGYKAFYPGDKVKIYS</sequence>
<dbReference type="SUPFAM" id="SSF51126">
    <property type="entry name" value="Pectin lyase-like"/>
    <property type="match status" value="1"/>
</dbReference>